<dbReference type="SUPFAM" id="SSF46955">
    <property type="entry name" value="Putative DNA-binding domain"/>
    <property type="match status" value="1"/>
</dbReference>
<dbReference type="Gene3D" id="3.20.80.10">
    <property type="entry name" value="Regulatory factor, effector binding domain"/>
    <property type="match status" value="1"/>
</dbReference>
<dbReference type="PANTHER" id="PTHR30204:SF69">
    <property type="entry name" value="MERR-FAMILY TRANSCRIPTIONAL REGULATOR"/>
    <property type="match status" value="1"/>
</dbReference>
<organism evidence="6 7">
    <name type="scientific">Desulfosporosinus hippei DSM 8344</name>
    <dbReference type="NCBI Taxonomy" id="1121419"/>
    <lineage>
        <taxon>Bacteria</taxon>
        <taxon>Bacillati</taxon>
        <taxon>Bacillota</taxon>
        <taxon>Clostridia</taxon>
        <taxon>Eubacteriales</taxon>
        <taxon>Desulfitobacteriaceae</taxon>
        <taxon>Desulfosporosinus</taxon>
    </lineage>
</organism>
<dbReference type="InterPro" id="IPR011256">
    <property type="entry name" value="Reg_factor_effector_dom_sf"/>
</dbReference>
<gene>
    <name evidence="6" type="ORF">SAMN05443529_12841</name>
</gene>
<keyword evidence="7" id="KW-1185">Reference proteome</keyword>
<dbReference type="Gene3D" id="1.10.1660.10">
    <property type="match status" value="1"/>
</dbReference>
<keyword evidence="1" id="KW-0678">Repressor</keyword>
<dbReference type="GO" id="GO:0003677">
    <property type="term" value="F:DNA binding"/>
    <property type="evidence" value="ECO:0007669"/>
    <property type="project" value="UniProtKB-KW"/>
</dbReference>
<dbReference type="OrthoDB" id="1894615at2"/>
<protein>
    <submittedName>
        <fullName evidence="6">DNA-binding transcriptional regulator, MerR family</fullName>
    </submittedName>
</protein>
<dbReference type="AlphaFoldDB" id="A0A1G8ICZ7"/>
<name>A0A1G8ICZ7_9FIRM</name>
<reference evidence="7" key="1">
    <citation type="submission" date="2016-10" db="EMBL/GenBank/DDBJ databases">
        <authorList>
            <person name="Varghese N."/>
            <person name="Submissions S."/>
        </authorList>
    </citation>
    <scope>NUCLEOTIDE SEQUENCE [LARGE SCALE GENOMIC DNA]</scope>
    <source>
        <strain evidence="7">DSM 8344</strain>
    </source>
</reference>
<accession>A0A1G8ICZ7</accession>
<evidence type="ECO:0000256" key="4">
    <source>
        <dbReference type="ARBA" id="ARBA00023163"/>
    </source>
</evidence>
<evidence type="ECO:0000259" key="5">
    <source>
        <dbReference type="PROSITE" id="PS50937"/>
    </source>
</evidence>
<keyword evidence="2" id="KW-0805">Transcription regulation</keyword>
<evidence type="ECO:0000256" key="3">
    <source>
        <dbReference type="ARBA" id="ARBA00023125"/>
    </source>
</evidence>
<feature type="domain" description="HTH merR-type" evidence="5">
    <location>
        <begin position="4"/>
        <end position="74"/>
    </location>
</feature>
<dbReference type="GO" id="GO:0003700">
    <property type="term" value="F:DNA-binding transcription factor activity"/>
    <property type="evidence" value="ECO:0007669"/>
    <property type="project" value="InterPro"/>
</dbReference>
<dbReference type="SUPFAM" id="SSF55136">
    <property type="entry name" value="Probable bacterial effector-binding domain"/>
    <property type="match status" value="1"/>
</dbReference>
<dbReference type="Pfam" id="PF13411">
    <property type="entry name" value="MerR_1"/>
    <property type="match status" value="1"/>
</dbReference>
<dbReference type="InterPro" id="IPR009061">
    <property type="entry name" value="DNA-bd_dom_put_sf"/>
</dbReference>
<keyword evidence="4" id="KW-0804">Transcription</keyword>
<dbReference type="EMBL" id="FNCP01000028">
    <property type="protein sequence ID" value="SDI16849.1"/>
    <property type="molecule type" value="Genomic_DNA"/>
</dbReference>
<evidence type="ECO:0000313" key="6">
    <source>
        <dbReference type="EMBL" id="SDI16849.1"/>
    </source>
</evidence>
<proteinExistence type="predicted"/>
<dbReference type="InterPro" id="IPR000551">
    <property type="entry name" value="MerR-type_HTH_dom"/>
</dbReference>
<evidence type="ECO:0000313" key="7">
    <source>
        <dbReference type="Proteomes" id="UP000198656"/>
    </source>
</evidence>
<dbReference type="RefSeq" id="WP_092335243.1">
    <property type="nucleotide sequence ID" value="NZ_FNCP01000028.1"/>
</dbReference>
<evidence type="ECO:0000256" key="2">
    <source>
        <dbReference type="ARBA" id="ARBA00023015"/>
    </source>
</evidence>
<dbReference type="STRING" id="1121419.SAMN05443529_12841"/>
<evidence type="ECO:0000256" key="1">
    <source>
        <dbReference type="ARBA" id="ARBA00022491"/>
    </source>
</evidence>
<dbReference type="SMART" id="SM00422">
    <property type="entry name" value="HTH_MERR"/>
    <property type="match status" value="1"/>
</dbReference>
<dbReference type="Proteomes" id="UP000198656">
    <property type="component" value="Unassembled WGS sequence"/>
</dbReference>
<sequence length="267" mass="31396">MKETLSIGEISALFHLNVQTLIYYDSIGLLVPIERNPTNGYRKYRFDQIYKLATIRYLRRLGYSLKEIQASYLESRDIDSNLEQLKKQSSIIRKKAENLLNTDRAIQQKIHFIEQELPNVDIECVSIKEFPERFYFPIGGEELLYGDDWFYLNPTVVFYKNDSKYFGAYLFDDGENTILQKETTDSLRFPVIPAGRYLCGYHQGAYEHIYSSAQRIRDAGGDLDLADITINFNIIDQFVERDNRNYITEVQIPIIESEEHREQLLWL</sequence>
<dbReference type="InterPro" id="IPR047057">
    <property type="entry name" value="MerR_fam"/>
</dbReference>
<dbReference type="PROSITE" id="PS50937">
    <property type="entry name" value="HTH_MERR_2"/>
    <property type="match status" value="1"/>
</dbReference>
<keyword evidence="3 6" id="KW-0238">DNA-binding</keyword>
<dbReference type="PANTHER" id="PTHR30204">
    <property type="entry name" value="REDOX-CYCLING DRUG-SENSING TRANSCRIPTIONAL ACTIVATOR SOXR"/>
    <property type="match status" value="1"/>
</dbReference>